<dbReference type="InterPro" id="IPR050482">
    <property type="entry name" value="Sensor_HK_TwoCompSys"/>
</dbReference>
<feature type="transmembrane region" description="Helical" evidence="9">
    <location>
        <begin position="27"/>
        <end position="44"/>
    </location>
</feature>
<keyword evidence="9" id="KW-0472">Membrane</keyword>
<evidence type="ECO:0000256" key="1">
    <source>
        <dbReference type="ARBA" id="ARBA00000085"/>
    </source>
</evidence>
<gene>
    <name evidence="11" type="ORF">GCM10011609_75070</name>
</gene>
<proteinExistence type="predicted"/>
<dbReference type="PANTHER" id="PTHR24421:SF10">
    <property type="entry name" value="NITRATE_NITRITE SENSOR PROTEIN NARQ"/>
    <property type="match status" value="1"/>
</dbReference>
<evidence type="ECO:0000256" key="5">
    <source>
        <dbReference type="ARBA" id="ARBA00022741"/>
    </source>
</evidence>
<dbReference type="CDD" id="cd16917">
    <property type="entry name" value="HATPase_UhpB-NarQ-NarX-like"/>
    <property type="match status" value="1"/>
</dbReference>
<comment type="caution">
    <text evidence="11">The sequence shown here is derived from an EMBL/GenBank/DDBJ whole genome shotgun (WGS) entry which is preliminary data.</text>
</comment>
<dbReference type="PANTHER" id="PTHR24421">
    <property type="entry name" value="NITRATE/NITRITE SENSOR PROTEIN NARX-RELATED"/>
    <property type="match status" value="1"/>
</dbReference>
<keyword evidence="9" id="KW-1133">Transmembrane helix</keyword>
<name>A0ABQ2INA7_9PSEU</name>
<dbReference type="Gene3D" id="3.30.565.10">
    <property type="entry name" value="Histidine kinase-like ATPase, C-terminal domain"/>
    <property type="match status" value="1"/>
</dbReference>
<feature type="transmembrane region" description="Helical" evidence="9">
    <location>
        <begin position="112"/>
        <end position="137"/>
    </location>
</feature>
<evidence type="ECO:0000256" key="4">
    <source>
        <dbReference type="ARBA" id="ARBA00022679"/>
    </source>
</evidence>
<dbReference type="EC" id="2.7.13.3" evidence="2"/>
<dbReference type="InterPro" id="IPR036890">
    <property type="entry name" value="HATPase_C_sf"/>
</dbReference>
<keyword evidence="6" id="KW-0418">Kinase</keyword>
<evidence type="ECO:0000256" key="2">
    <source>
        <dbReference type="ARBA" id="ARBA00012438"/>
    </source>
</evidence>
<feature type="transmembrane region" description="Helical" evidence="9">
    <location>
        <begin position="87"/>
        <end position="106"/>
    </location>
</feature>
<accession>A0ABQ2INA7</accession>
<keyword evidence="7" id="KW-0067">ATP-binding</keyword>
<evidence type="ECO:0000256" key="9">
    <source>
        <dbReference type="SAM" id="Phobius"/>
    </source>
</evidence>
<keyword evidence="4" id="KW-0808">Transferase</keyword>
<keyword evidence="9" id="KW-0812">Transmembrane</keyword>
<dbReference type="Gene3D" id="1.20.5.1930">
    <property type="match status" value="1"/>
</dbReference>
<feature type="transmembrane region" description="Helical" evidence="9">
    <location>
        <begin position="6"/>
        <end position="22"/>
    </location>
</feature>
<comment type="catalytic activity">
    <reaction evidence="1">
        <text>ATP + protein L-histidine = ADP + protein N-phospho-L-histidine.</text>
        <dbReference type="EC" id="2.7.13.3"/>
    </reaction>
</comment>
<feature type="transmembrane region" description="Helical" evidence="9">
    <location>
        <begin position="400"/>
        <end position="422"/>
    </location>
</feature>
<evidence type="ECO:0000313" key="11">
    <source>
        <dbReference type="EMBL" id="GGN22685.1"/>
    </source>
</evidence>
<reference evidence="12" key="1">
    <citation type="journal article" date="2019" name="Int. J. Syst. Evol. Microbiol.">
        <title>The Global Catalogue of Microorganisms (GCM) 10K type strain sequencing project: providing services to taxonomists for standard genome sequencing and annotation.</title>
        <authorList>
            <consortium name="The Broad Institute Genomics Platform"/>
            <consortium name="The Broad Institute Genome Sequencing Center for Infectious Disease"/>
            <person name="Wu L."/>
            <person name="Ma J."/>
        </authorList>
    </citation>
    <scope>NUCLEOTIDE SEQUENCE [LARGE SCALE GENOMIC DNA]</scope>
    <source>
        <strain evidence="12">CGMCC 4.7319</strain>
    </source>
</reference>
<dbReference type="RefSeq" id="WP_189159642.1">
    <property type="nucleotide sequence ID" value="NZ_BMNC01000018.1"/>
</dbReference>
<evidence type="ECO:0000256" key="6">
    <source>
        <dbReference type="ARBA" id="ARBA00022777"/>
    </source>
</evidence>
<evidence type="ECO:0000313" key="12">
    <source>
        <dbReference type="Proteomes" id="UP000597656"/>
    </source>
</evidence>
<keyword evidence="12" id="KW-1185">Reference proteome</keyword>
<sequence length="489" mass="52601">MRFVWPALAFLVGLVPLIAPLAPTPHPLLITASALWIAALVWFAPRKPEWVLLLTAPLFAVNNLWAMATTMFVVFAASRSIPRLGRLWALLGVTTLLQTAFGLFQVHDAMPLWQSLLGGILGSVFFVVFPAVSGMLLGRRRPMVRLLQERNEYLERARALTAASARSDERAHIAGEMHDMLGHRLSLISIHAGALELTTAKKAPQLHEQAELIRTTSSLAMAELREILGVLRTSPEPESLDEDTGTRSDITALVEGSGLAATLDWSGDDLHGADPRTRRAVHRVVREALTNVGKHAPSARTRVQVAVQGGRARIQVLNGPTSAVEGKGARRGLIGLEERVGLLGGSFSAGRPVEGGFRVAADVPLHPPTQADQAAAEVGEVPPPLAAEILTVPRVLGGGCLGLLALLPITGGLVVLLLFTLLNPTQMNAPYFDSLQVGVTAEDEVFEQFGVGQLGIDGCSRFQTSHSPDLVYKLCFREGKLDSKEQERP</sequence>
<evidence type="ECO:0000259" key="10">
    <source>
        <dbReference type="Pfam" id="PF07730"/>
    </source>
</evidence>
<organism evidence="11 12">
    <name type="scientific">Lentzea pudingi</name>
    <dbReference type="NCBI Taxonomy" id="1789439"/>
    <lineage>
        <taxon>Bacteria</taxon>
        <taxon>Bacillati</taxon>
        <taxon>Actinomycetota</taxon>
        <taxon>Actinomycetes</taxon>
        <taxon>Pseudonocardiales</taxon>
        <taxon>Pseudonocardiaceae</taxon>
        <taxon>Lentzea</taxon>
    </lineage>
</organism>
<protein>
    <recommendedName>
        <fullName evidence="2">histidine kinase</fullName>
        <ecNumber evidence="2">2.7.13.3</ecNumber>
    </recommendedName>
</protein>
<keyword evidence="8" id="KW-0902">Two-component regulatory system</keyword>
<evidence type="ECO:0000256" key="8">
    <source>
        <dbReference type="ARBA" id="ARBA00023012"/>
    </source>
</evidence>
<keyword evidence="3" id="KW-0597">Phosphoprotein</keyword>
<feature type="domain" description="Signal transduction histidine kinase subgroup 3 dimerisation and phosphoacceptor" evidence="10">
    <location>
        <begin position="169"/>
        <end position="234"/>
    </location>
</feature>
<keyword evidence="5" id="KW-0547">Nucleotide-binding</keyword>
<dbReference type="Pfam" id="PF07730">
    <property type="entry name" value="HisKA_3"/>
    <property type="match status" value="1"/>
</dbReference>
<evidence type="ECO:0000256" key="3">
    <source>
        <dbReference type="ARBA" id="ARBA00022553"/>
    </source>
</evidence>
<dbReference type="Proteomes" id="UP000597656">
    <property type="component" value="Unassembled WGS sequence"/>
</dbReference>
<feature type="transmembrane region" description="Helical" evidence="9">
    <location>
        <begin position="50"/>
        <end position="75"/>
    </location>
</feature>
<dbReference type="SUPFAM" id="SSF55874">
    <property type="entry name" value="ATPase domain of HSP90 chaperone/DNA topoisomerase II/histidine kinase"/>
    <property type="match status" value="1"/>
</dbReference>
<dbReference type="InterPro" id="IPR011712">
    <property type="entry name" value="Sig_transdc_His_kin_sub3_dim/P"/>
</dbReference>
<dbReference type="EMBL" id="BMNC01000018">
    <property type="protein sequence ID" value="GGN22685.1"/>
    <property type="molecule type" value="Genomic_DNA"/>
</dbReference>
<evidence type="ECO:0000256" key="7">
    <source>
        <dbReference type="ARBA" id="ARBA00022840"/>
    </source>
</evidence>